<gene>
    <name evidence="1" type="primary">ORF92711</name>
</gene>
<feature type="non-terminal residue" evidence="1">
    <location>
        <position position="78"/>
    </location>
</feature>
<protein>
    <submittedName>
        <fullName evidence="1">Uncharacterized protein</fullName>
    </submittedName>
</protein>
<dbReference type="EMBL" id="HACG01027956">
    <property type="protein sequence ID" value="CEK74821.1"/>
    <property type="molecule type" value="Transcribed_RNA"/>
</dbReference>
<accession>A0A0B7A449</accession>
<organism evidence="1">
    <name type="scientific">Arion vulgaris</name>
    <dbReference type="NCBI Taxonomy" id="1028688"/>
    <lineage>
        <taxon>Eukaryota</taxon>
        <taxon>Metazoa</taxon>
        <taxon>Spiralia</taxon>
        <taxon>Lophotrochozoa</taxon>
        <taxon>Mollusca</taxon>
        <taxon>Gastropoda</taxon>
        <taxon>Heterobranchia</taxon>
        <taxon>Euthyneura</taxon>
        <taxon>Panpulmonata</taxon>
        <taxon>Eupulmonata</taxon>
        <taxon>Stylommatophora</taxon>
        <taxon>Helicina</taxon>
        <taxon>Arionoidea</taxon>
        <taxon>Arionidae</taxon>
        <taxon>Arion</taxon>
    </lineage>
</organism>
<proteinExistence type="predicted"/>
<reference evidence="1" key="1">
    <citation type="submission" date="2014-12" db="EMBL/GenBank/DDBJ databases">
        <title>Insight into the proteome of Arion vulgaris.</title>
        <authorList>
            <person name="Aradska J."/>
            <person name="Bulat T."/>
            <person name="Smidak R."/>
            <person name="Sarate P."/>
            <person name="Gangsoo J."/>
            <person name="Sialana F."/>
            <person name="Bilban M."/>
            <person name="Lubec G."/>
        </authorList>
    </citation>
    <scope>NUCLEOTIDE SEQUENCE</scope>
    <source>
        <tissue evidence="1">Skin</tissue>
    </source>
</reference>
<dbReference type="AlphaFoldDB" id="A0A0B7A449"/>
<evidence type="ECO:0000313" key="1">
    <source>
        <dbReference type="EMBL" id="CEK74821.1"/>
    </source>
</evidence>
<sequence>MVGERYVVSKRKTEAQGNIKIQTHYIMAHSRGSIYILIVSRVTHKASTRLPLLPFCSLSTNHLPYQATVLRLSLHRSS</sequence>
<name>A0A0B7A449_9EUPU</name>